<evidence type="ECO:0000313" key="2">
    <source>
        <dbReference type="EMBL" id="KAL5105324.1"/>
    </source>
</evidence>
<feature type="compositionally biased region" description="Low complexity" evidence="1">
    <location>
        <begin position="90"/>
        <end position="121"/>
    </location>
</feature>
<feature type="region of interest" description="Disordered" evidence="1">
    <location>
        <begin position="88"/>
        <end position="121"/>
    </location>
</feature>
<name>A0ABR4Q761_9CEST</name>
<gene>
    <name evidence="2" type="ORF">TcWFU_000030</name>
</gene>
<dbReference type="EMBL" id="JAKROA010000008">
    <property type="protein sequence ID" value="KAL5105324.1"/>
    <property type="molecule type" value="Genomic_DNA"/>
</dbReference>
<comment type="caution">
    <text evidence="2">The sequence shown here is derived from an EMBL/GenBank/DDBJ whole genome shotgun (WGS) entry which is preliminary data.</text>
</comment>
<evidence type="ECO:0000313" key="3">
    <source>
        <dbReference type="Proteomes" id="UP001651158"/>
    </source>
</evidence>
<reference evidence="2 3" key="1">
    <citation type="journal article" date="2022" name="Front. Cell. Infect. Microbiol.">
        <title>The Genomes of Two Strains of Taenia crassiceps the Animal Model for the Study of Human Cysticercosis.</title>
        <authorList>
            <person name="Bobes R.J."/>
            <person name="Estrada K."/>
            <person name="Rios-Valencia D.G."/>
            <person name="Calderon-Gallegos A."/>
            <person name="de la Torre P."/>
            <person name="Carrero J.C."/>
            <person name="Sanchez-Flores A."/>
            <person name="Laclette J.P."/>
        </authorList>
    </citation>
    <scope>NUCLEOTIDE SEQUENCE [LARGE SCALE GENOMIC DNA]</scope>
    <source>
        <strain evidence="2">WFUcys</strain>
    </source>
</reference>
<evidence type="ECO:0000256" key="1">
    <source>
        <dbReference type="SAM" id="MobiDB-lite"/>
    </source>
</evidence>
<dbReference type="Proteomes" id="UP001651158">
    <property type="component" value="Unassembled WGS sequence"/>
</dbReference>
<organism evidence="2 3">
    <name type="scientific">Taenia crassiceps</name>
    <dbReference type="NCBI Taxonomy" id="6207"/>
    <lineage>
        <taxon>Eukaryota</taxon>
        <taxon>Metazoa</taxon>
        <taxon>Spiralia</taxon>
        <taxon>Lophotrochozoa</taxon>
        <taxon>Platyhelminthes</taxon>
        <taxon>Cestoda</taxon>
        <taxon>Eucestoda</taxon>
        <taxon>Cyclophyllidea</taxon>
        <taxon>Taeniidae</taxon>
        <taxon>Taenia</taxon>
    </lineage>
</organism>
<keyword evidence="3" id="KW-1185">Reference proteome</keyword>
<sequence length="181" mass="18923">MDGRQPSSLSSLTLPCDTAGVGTSGLCIRPPDKFNFDLSDLIDDLIALAYTDSASNTPDAGSGVVLSNLTQRIASLRASVQEAKELCRPSARQQRTASATTASTAITAAPTPRAKATPATASAADANQSLSLFQSACDLDPVAQQRLLSAVATACVAKRNLLAELKQELFALKMQNDHFSI</sequence>
<proteinExistence type="predicted"/>
<accession>A0ABR4Q761</accession>
<protein>
    <submittedName>
        <fullName evidence="2">Uncharacterized protein</fullName>
    </submittedName>
</protein>